<dbReference type="InterPro" id="IPR025164">
    <property type="entry name" value="Toastrack_DUF4097"/>
</dbReference>
<dbReference type="Proteomes" id="UP000441354">
    <property type="component" value="Unassembled WGS sequence"/>
</dbReference>
<gene>
    <name evidence="3" type="ORF">F7732_12240</name>
</gene>
<evidence type="ECO:0000256" key="1">
    <source>
        <dbReference type="SAM" id="MobiDB-lite"/>
    </source>
</evidence>
<feature type="region of interest" description="Disordered" evidence="1">
    <location>
        <begin position="287"/>
        <end position="318"/>
    </location>
</feature>
<dbReference type="EMBL" id="WBOT01000003">
    <property type="protein sequence ID" value="KAB2332844.1"/>
    <property type="molecule type" value="Genomic_DNA"/>
</dbReference>
<accession>A0A7V7RM13</accession>
<dbReference type="Pfam" id="PF13349">
    <property type="entry name" value="DUF4097"/>
    <property type="match status" value="1"/>
</dbReference>
<sequence length="318" mass="33992">MKRIFIIFLVLVSFYVIATTAYQWLPLGNSAANGKVGSNIEEIAIELEGANAAIQKTSGDDLETELEGKGEVKVSEEGDTLKIKYERKFWFSSPFNRTATVVIYVPETFDRTLSIRGGSGTIDVNGENDWQLEEMDVKLGSGKINVQNILAETVSLEATSGVMSVDGIEAKVSYFSISSGKADINNVTAENVSFKASSGRIDGDSITADDIKANLSSGNFSLDNMTGGLTGELSSGRLTASFKEVTDDIDLRASSGRLQLDLPDDGDYTINGEYNSGHISANLPLENKSESDHGFTGKSGAGTHEVNVRVTSGSAEIN</sequence>
<feature type="domain" description="DUF4097" evidence="2">
    <location>
        <begin position="175"/>
        <end position="317"/>
    </location>
</feature>
<dbReference type="OrthoDB" id="2940757at2"/>
<name>A0A7V7RM13_9BACI</name>
<dbReference type="Gene3D" id="2.160.20.120">
    <property type="match status" value="1"/>
</dbReference>
<feature type="compositionally biased region" description="Polar residues" evidence="1">
    <location>
        <begin position="309"/>
        <end position="318"/>
    </location>
</feature>
<proteinExistence type="predicted"/>
<evidence type="ECO:0000313" key="4">
    <source>
        <dbReference type="Proteomes" id="UP000441354"/>
    </source>
</evidence>
<protein>
    <submittedName>
        <fullName evidence="3">DUF4097 domain-containing protein</fullName>
    </submittedName>
</protein>
<dbReference type="RefSeq" id="WP_151574205.1">
    <property type="nucleotide sequence ID" value="NZ_WBOT01000003.1"/>
</dbReference>
<organism evidence="3 4">
    <name type="scientific">Bacillus mesophilum</name>
    <dbReference type="NCBI Taxonomy" id="1071718"/>
    <lineage>
        <taxon>Bacteria</taxon>
        <taxon>Bacillati</taxon>
        <taxon>Bacillota</taxon>
        <taxon>Bacilli</taxon>
        <taxon>Bacillales</taxon>
        <taxon>Bacillaceae</taxon>
        <taxon>Bacillus</taxon>
    </lineage>
</organism>
<dbReference type="PANTHER" id="PTHR34094">
    <property type="match status" value="1"/>
</dbReference>
<dbReference type="AlphaFoldDB" id="A0A7V7RM13"/>
<comment type="caution">
    <text evidence="3">The sequence shown here is derived from an EMBL/GenBank/DDBJ whole genome shotgun (WGS) entry which is preliminary data.</text>
</comment>
<reference evidence="3 4" key="1">
    <citation type="journal article" date="2014" name="Arch. Microbiol.">
        <title>Bacillus mesophilum sp. nov., strain IITR-54T, a novel 4-chlorobiphenyl dechlorinating bacterium.</title>
        <authorList>
            <person name="Manickam N."/>
            <person name="Singh N.K."/>
            <person name="Bajaj A."/>
            <person name="Kumar R.M."/>
            <person name="Kaur G."/>
            <person name="Kaur N."/>
            <person name="Bala M."/>
            <person name="Kumar A."/>
            <person name="Mayilraj S."/>
        </authorList>
    </citation>
    <scope>NUCLEOTIDE SEQUENCE [LARGE SCALE GENOMIC DNA]</scope>
    <source>
        <strain evidence="3 4">IITR-54</strain>
    </source>
</reference>
<evidence type="ECO:0000313" key="3">
    <source>
        <dbReference type="EMBL" id="KAB2332844.1"/>
    </source>
</evidence>
<keyword evidence="4" id="KW-1185">Reference proteome</keyword>
<dbReference type="PANTHER" id="PTHR34094:SF1">
    <property type="entry name" value="PROTEIN FAM185A"/>
    <property type="match status" value="1"/>
</dbReference>
<evidence type="ECO:0000259" key="2">
    <source>
        <dbReference type="Pfam" id="PF13349"/>
    </source>
</evidence>